<keyword evidence="10" id="KW-1185">Reference proteome</keyword>
<evidence type="ECO:0000256" key="5">
    <source>
        <dbReference type="ARBA" id="ARBA00022989"/>
    </source>
</evidence>
<keyword evidence="2" id="KW-0813">Transport</keyword>
<comment type="caution">
    <text evidence="9">The sequence shown here is derived from an EMBL/GenBank/DDBJ whole genome shotgun (WGS) entry which is preliminary data.</text>
</comment>
<accession>A0ABU2L545</accession>
<evidence type="ECO:0000256" key="2">
    <source>
        <dbReference type="ARBA" id="ARBA00022448"/>
    </source>
</evidence>
<sequence length="457" mass="47360">MASPTAPPRRRLVLNTHPARLVALAFGVTVLLGTALLALPAARAGEESPSLLTALFTATSAVCVTGLAVVDTGTYWSGFGEGVILVLVQAGGFGIMTLASLLGLLIAGKLRLRMALVTQAEAKVGIGDVRMVLLSVGAITVVAESVTAAILTLRFRLGYDMTFGRALYEGVFHAVAAFNNAGFGLRPDNLVPYADDPWILLPVAGAVILGGLGFPVVIELLRHRARRRATGLRGWSLHLKLTLLLSAVLLAAGTLLTLALEWGNPGTLGPLGADDKLLGSFFHSAMSRTAGFNATDVAALEPATLLATCVLMFIGGGSAGTAGGIKVTTFAVLGAAILAEVRGEPSAEAFRRRLPPQVLRQALTIALLGVGLVIAATILLLTLVDAPAEAVLFEAVSAFGTVGLTAGLTAELSGPAQLILVVLMFIGRLGPITLASALALRERTRRYQHPEERPIIG</sequence>
<dbReference type="InterPro" id="IPR003445">
    <property type="entry name" value="Cat_transpt"/>
</dbReference>
<feature type="transmembrane region" description="Helical" evidence="8">
    <location>
        <begin position="51"/>
        <end position="70"/>
    </location>
</feature>
<keyword evidence="7 8" id="KW-0472">Membrane</keyword>
<keyword evidence="6" id="KW-0406">Ion transport</keyword>
<evidence type="ECO:0000313" key="10">
    <source>
        <dbReference type="Proteomes" id="UP001183388"/>
    </source>
</evidence>
<keyword evidence="5 8" id="KW-1133">Transmembrane helix</keyword>
<protein>
    <submittedName>
        <fullName evidence="9">Potassium transporter TrkG</fullName>
    </submittedName>
</protein>
<evidence type="ECO:0000256" key="4">
    <source>
        <dbReference type="ARBA" id="ARBA00022692"/>
    </source>
</evidence>
<feature type="transmembrane region" description="Helical" evidence="8">
    <location>
        <begin position="20"/>
        <end position="39"/>
    </location>
</feature>
<feature type="transmembrane region" description="Helical" evidence="8">
    <location>
        <begin position="198"/>
        <end position="221"/>
    </location>
</feature>
<feature type="transmembrane region" description="Helical" evidence="8">
    <location>
        <begin position="129"/>
        <end position="153"/>
    </location>
</feature>
<proteinExistence type="predicted"/>
<evidence type="ECO:0000256" key="3">
    <source>
        <dbReference type="ARBA" id="ARBA00022475"/>
    </source>
</evidence>
<evidence type="ECO:0000256" key="1">
    <source>
        <dbReference type="ARBA" id="ARBA00004651"/>
    </source>
</evidence>
<gene>
    <name evidence="9" type="ORF">RM780_05180</name>
</gene>
<dbReference type="RefSeq" id="WP_311629278.1">
    <property type="nucleotide sequence ID" value="NZ_JAVREN010000005.1"/>
</dbReference>
<feature type="transmembrane region" description="Helical" evidence="8">
    <location>
        <begin position="82"/>
        <end position="108"/>
    </location>
</feature>
<dbReference type="Proteomes" id="UP001183388">
    <property type="component" value="Unassembled WGS sequence"/>
</dbReference>
<feature type="transmembrane region" description="Helical" evidence="8">
    <location>
        <begin position="241"/>
        <end position="260"/>
    </location>
</feature>
<keyword evidence="4 8" id="KW-0812">Transmembrane</keyword>
<evidence type="ECO:0000256" key="8">
    <source>
        <dbReference type="SAM" id="Phobius"/>
    </source>
</evidence>
<name>A0ABU2L545_9ACTN</name>
<evidence type="ECO:0000256" key="6">
    <source>
        <dbReference type="ARBA" id="ARBA00023065"/>
    </source>
</evidence>
<evidence type="ECO:0000256" key="7">
    <source>
        <dbReference type="ARBA" id="ARBA00023136"/>
    </source>
</evidence>
<feature type="transmembrane region" description="Helical" evidence="8">
    <location>
        <begin position="362"/>
        <end position="384"/>
    </location>
</feature>
<reference evidence="10" key="1">
    <citation type="submission" date="2023-07" db="EMBL/GenBank/DDBJ databases">
        <title>30 novel species of actinomycetes from the DSMZ collection.</title>
        <authorList>
            <person name="Nouioui I."/>
        </authorList>
    </citation>
    <scope>NUCLEOTIDE SEQUENCE [LARGE SCALE GENOMIC DNA]</scope>
    <source>
        <strain evidence="10">DSM 44917</strain>
    </source>
</reference>
<feature type="transmembrane region" description="Helical" evidence="8">
    <location>
        <begin position="416"/>
        <end position="440"/>
    </location>
</feature>
<comment type="subcellular location">
    <subcellularLocation>
        <location evidence="1">Cell membrane</location>
        <topology evidence="1">Multi-pass membrane protein</topology>
    </subcellularLocation>
</comment>
<evidence type="ECO:0000313" key="9">
    <source>
        <dbReference type="EMBL" id="MDT0306353.1"/>
    </source>
</evidence>
<dbReference type="PANTHER" id="PTHR32024:SF1">
    <property type="entry name" value="KTR SYSTEM POTASSIUM UPTAKE PROTEIN B"/>
    <property type="match status" value="1"/>
</dbReference>
<dbReference type="PANTHER" id="PTHR32024">
    <property type="entry name" value="TRK SYSTEM POTASSIUM UPTAKE PROTEIN TRKG-RELATED"/>
    <property type="match status" value="1"/>
</dbReference>
<organism evidence="9 10">
    <name type="scientific">Streptomyces boetiae</name>
    <dbReference type="NCBI Taxonomy" id="3075541"/>
    <lineage>
        <taxon>Bacteria</taxon>
        <taxon>Bacillati</taxon>
        <taxon>Actinomycetota</taxon>
        <taxon>Actinomycetes</taxon>
        <taxon>Kitasatosporales</taxon>
        <taxon>Streptomycetaceae</taxon>
        <taxon>Streptomyces</taxon>
    </lineage>
</organism>
<dbReference type="EMBL" id="JAVREN010000005">
    <property type="protein sequence ID" value="MDT0306353.1"/>
    <property type="molecule type" value="Genomic_DNA"/>
</dbReference>
<keyword evidence="3" id="KW-1003">Cell membrane</keyword>
<dbReference type="Pfam" id="PF02386">
    <property type="entry name" value="TrkH"/>
    <property type="match status" value="1"/>
</dbReference>